<evidence type="ECO:0000313" key="2">
    <source>
        <dbReference type="Proteomes" id="UP001473302"/>
    </source>
</evidence>
<sequence>MFKRQDKEKLEVYYLLLYSNWSFSSSQQTRLEILSANNDVTILDFAPTGVSGVACVSDIAGIFYIAGISYVAGIAYVAGAAGVADVISQGDYLSQNTAINNFIGF</sequence>
<evidence type="ECO:0000313" key="1">
    <source>
        <dbReference type="EMBL" id="GAA5808157.1"/>
    </source>
</evidence>
<name>A0ABP9YMT7_9FUNG</name>
<protein>
    <submittedName>
        <fullName evidence="1">Uncharacterized protein</fullName>
    </submittedName>
</protein>
<comment type="caution">
    <text evidence="1">The sequence shown here is derived from an EMBL/GenBank/DDBJ whole genome shotgun (WGS) entry which is preliminary data.</text>
</comment>
<reference evidence="1 2" key="1">
    <citation type="submission" date="2024-04" db="EMBL/GenBank/DDBJ databases">
        <title>genome sequences of Mucor flavus KT1a and Helicostylum pulchrum KT1b strains isolated from the surface of a dry-aged beef.</title>
        <authorList>
            <person name="Toyotome T."/>
            <person name="Hosono M."/>
            <person name="Torimaru M."/>
            <person name="Fukuda K."/>
            <person name="Mikami N."/>
        </authorList>
    </citation>
    <scope>NUCLEOTIDE SEQUENCE [LARGE SCALE GENOMIC DNA]</scope>
    <source>
        <strain evidence="1 2">KT1a</strain>
    </source>
</reference>
<dbReference type="Proteomes" id="UP001473302">
    <property type="component" value="Unassembled WGS sequence"/>
</dbReference>
<organism evidence="1 2">
    <name type="scientific">Mucor flavus</name>
    <dbReference type="NCBI Taxonomy" id="439312"/>
    <lineage>
        <taxon>Eukaryota</taxon>
        <taxon>Fungi</taxon>
        <taxon>Fungi incertae sedis</taxon>
        <taxon>Mucoromycota</taxon>
        <taxon>Mucoromycotina</taxon>
        <taxon>Mucoromycetes</taxon>
        <taxon>Mucorales</taxon>
        <taxon>Mucorineae</taxon>
        <taxon>Mucoraceae</taxon>
        <taxon>Mucor</taxon>
    </lineage>
</organism>
<accession>A0ABP9YMT7</accession>
<dbReference type="EMBL" id="BAABUK010000003">
    <property type="protein sequence ID" value="GAA5808157.1"/>
    <property type="molecule type" value="Genomic_DNA"/>
</dbReference>
<keyword evidence="2" id="KW-1185">Reference proteome</keyword>
<gene>
    <name evidence="1" type="ORF">MFLAVUS_001541</name>
</gene>
<proteinExistence type="predicted"/>